<keyword evidence="2" id="KW-1185">Reference proteome</keyword>
<evidence type="ECO:0008006" key="3">
    <source>
        <dbReference type="Google" id="ProtNLM"/>
    </source>
</evidence>
<dbReference type="Proteomes" id="UP001242732">
    <property type="component" value="Chromosome"/>
</dbReference>
<dbReference type="RefSeq" id="WP_011795788.1">
    <property type="nucleotide sequence ID" value="NZ_CP023687.1"/>
</dbReference>
<gene>
    <name evidence="1" type="ORF">QRO08_11515</name>
</gene>
<protein>
    <recommendedName>
        <fullName evidence="3">Minor capsid protein</fullName>
    </recommendedName>
</protein>
<name>A0ABY9AWE5_PARCI</name>
<sequence length="102" mass="11853">MRAQAMESMEVAQQQSAFLWNDLMTQSQALATTEMAQQQFGLMAEQYGERFPLEVCRSQAGFYLGTYSDNGPFTRESVEYWRKREQAEKALATGNWTQRYDM</sequence>
<accession>A0ABY9AWE5</accession>
<organism evidence="1 2">
    <name type="scientific">Paracidovorax citrulli</name>
    <name type="common">Acidovorax citrulli</name>
    <dbReference type="NCBI Taxonomy" id="80869"/>
    <lineage>
        <taxon>Bacteria</taxon>
        <taxon>Pseudomonadati</taxon>
        <taxon>Pseudomonadota</taxon>
        <taxon>Betaproteobacteria</taxon>
        <taxon>Burkholderiales</taxon>
        <taxon>Comamonadaceae</taxon>
        <taxon>Paracidovorax</taxon>
    </lineage>
</organism>
<evidence type="ECO:0000313" key="1">
    <source>
        <dbReference type="EMBL" id="WIY51153.1"/>
    </source>
</evidence>
<reference evidence="1 2" key="1">
    <citation type="submission" date="2023-06" db="EMBL/GenBank/DDBJ databases">
        <authorList>
            <person name="Ham H."/>
            <person name="Park D.S."/>
        </authorList>
    </citation>
    <scope>NUCLEOTIDE SEQUENCE [LARGE SCALE GENOMIC DNA]</scope>
    <source>
        <strain evidence="1 2">KACC 17005</strain>
    </source>
</reference>
<evidence type="ECO:0000313" key="2">
    <source>
        <dbReference type="Proteomes" id="UP001242732"/>
    </source>
</evidence>
<proteinExistence type="predicted"/>
<dbReference type="EMBL" id="CP127363">
    <property type="protein sequence ID" value="WIY51153.1"/>
    <property type="molecule type" value="Genomic_DNA"/>
</dbReference>